<dbReference type="GO" id="GO:0003677">
    <property type="term" value="F:DNA binding"/>
    <property type="evidence" value="ECO:0007669"/>
    <property type="project" value="InterPro"/>
</dbReference>
<reference evidence="2 3" key="1">
    <citation type="submission" date="2018-10" db="EMBL/GenBank/DDBJ databases">
        <title>Genomic Encyclopedia of Archaeal and Bacterial Type Strains, Phase II (KMG-II): from individual species to whole genera.</title>
        <authorList>
            <person name="Goeker M."/>
        </authorList>
    </citation>
    <scope>NUCLEOTIDE SEQUENCE [LARGE SCALE GENOMIC DNA]</scope>
    <source>
        <strain evidence="2 3">DSM 14954</strain>
    </source>
</reference>
<dbReference type="Gene3D" id="3.30.70.1790">
    <property type="entry name" value="RepB DNA-primase, N-terminal domain"/>
    <property type="match status" value="1"/>
</dbReference>
<dbReference type="EMBL" id="RBIL01000001">
    <property type="protein sequence ID" value="RKQ90512.1"/>
    <property type="molecule type" value="Genomic_DNA"/>
</dbReference>
<feature type="domain" description="Zinc finger CHC2-type" evidence="1">
    <location>
        <begin position="241"/>
        <end position="298"/>
    </location>
</feature>
<name>A0A660L640_9ACTN</name>
<dbReference type="GO" id="GO:0006260">
    <property type="term" value="P:DNA replication"/>
    <property type="evidence" value="ECO:0007669"/>
    <property type="project" value="InterPro"/>
</dbReference>
<protein>
    <submittedName>
        <fullName evidence="2">CHC2-type zinc finger protein</fullName>
    </submittedName>
</protein>
<dbReference type="InterPro" id="IPR002694">
    <property type="entry name" value="Znf_CHC2"/>
</dbReference>
<accession>A0A660L640</accession>
<dbReference type="InterPro" id="IPR039459">
    <property type="entry name" value="RepB-like_DNA_primase_dom"/>
</dbReference>
<comment type="caution">
    <text evidence="2">The sequence shown here is derived from an EMBL/GenBank/DDBJ whole genome shotgun (WGS) entry which is preliminary data.</text>
</comment>
<sequence>MLAPKPDIALHAYLAMLGGDGQGWLEVRYRTRRGMRTLFYPARGRSRQLAAMIRRVSEHSDVYIGCAIRGERAGDKDAVAGSWVAWAELDTKDAINRLASFTPAPTMLISSGTPGHMHAYWALTERASADAIEDANKRLAYAVGGDPVCFDSTRILRPPATRNHKHTPALPVQLEEACAARRYSLEELIDGLELPPAPVTPGIGGERTHVEDDADLLTISPDVYVPALTGVSEIGRSRKICCPIHKERTPSLHVYPSAEQGWFCFGCRRGGSIFDLASYLWQLDTKGPEFVELKERLRELFR</sequence>
<evidence type="ECO:0000259" key="1">
    <source>
        <dbReference type="SMART" id="SM00400"/>
    </source>
</evidence>
<dbReference type="Gene3D" id="3.90.580.10">
    <property type="entry name" value="Zinc finger, CHC2-type domain"/>
    <property type="match status" value="1"/>
</dbReference>
<dbReference type="Proteomes" id="UP000278962">
    <property type="component" value="Unassembled WGS sequence"/>
</dbReference>
<proteinExistence type="predicted"/>
<keyword evidence="3" id="KW-1185">Reference proteome</keyword>
<dbReference type="Pfam" id="PF16793">
    <property type="entry name" value="RepB_primase"/>
    <property type="match status" value="1"/>
</dbReference>
<dbReference type="SMART" id="SM00400">
    <property type="entry name" value="ZnF_CHCC"/>
    <property type="match status" value="1"/>
</dbReference>
<dbReference type="SUPFAM" id="SSF57783">
    <property type="entry name" value="Zinc beta-ribbon"/>
    <property type="match status" value="1"/>
</dbReference>
<organism evidence="2 3">
    <name type="scientific">Solirubrobacter pauli</name>
    <dbReference type="NCBI Taxonomy" id="166793"/>
    <lineage>
        <taxon>Bacteria</taxon>
        <taxon>Bacillati</taxon>
        <taxon>Actinomycetota</taxon>
        <taxon>Thermoleophilia</taxon>
        <taxon>Solirubrobacterales</taxon>
        <taxon>Solirubrobacteraceae</taxon>
        <taxon>Solirubrobacter</taxon>
    </lineage>
</organism>
<dbReference type="AlphaFoldDB" id="A0A660L640"/>
<dbReference type="GO" id="GO:0003899">
    <property type="term" value="F:DNA-directed RNA polymerase activity"/>
    <property type="evidence" value="ECO:0007669"/>
    <property type="project" value="InterPro"/>
</dbReference>
<dbReference type="InterPro" id="IPR036977">
    <property type="entry name" value="DNA_primase_Znf_CHC2"/>
</dbReference>
<evidence type="ECO:0000313" key="3">
    <source>
        <dbReference type="Proteomes" id="UP000278962"/>
    </source>
</evidence>
<dbReference type="Pfam" id="PF01807">
    <property type="entry name" value="Zn_ribbon_DnaG"/>
    <property type="match status" value="1"/>
</dbReference>
<gene>
    <name evidence="2" type="ORF">C8N24_0317</name>
</gene>
<evidence type="ECO:0000313" key="2">
    <source>
        <dbReference type="EMBL" id="RKQ90512.1"/>
    </source>
</evidence>
<dbReference type="GO" id="GO:0008270">
    <property type="term" value="F:zinc ion binding"/>
    <property type="evidence" value="ECO:0007669"/>
    <property type="project" value="InterPro"/>
</dbReference>